<dbReference type="AlphaFoldDB" id="A0A372M4U7"/>
<organism evidence="2 3">
    <name type="scientific">Streptomyces triticagri</name>
    <dbReference type="NCBI Taxonomy" id="2293568"/>
    <lineage>
        <taxon>Bacteria</taxon>
        <taxon>Bacillati</taxon>
        <taxon>Actinomycetota</taxon>
        <taxon>Actinomycetes</taxon>
        <taxon>Kitasatosporales</taxon>
        <taxon>Streptomycetaceae</taxon>
        <taxon>Streptomyces</taxon>
    </lineage>
</organism>
<name>A0A372M4U7_9ACTN</name>
<protein>
    <submittedName>
        <fullName evidence="2">Uncharacterized protein</fullName>
    </submittedName>
</protein>
<keyword evidence="1" id="KW-1133">Transmembrane helix</keyword>
<accession>A0A372M4U7</accession>
<gene>
    <name evidence="2" type="ORF">DY218_14750</name>
</gene>
<comment type="caution">
    <text evidence="2">The sequence shown here is derived from an EMBL/GenBank/DDBJ whole genome shotgun (WGS) entry which is preliminary data.</text>
</comment>
<keyword evidence="3" id="KW-1185">Reference proteome</keyword>
<dbReference type="Proteomes" id="UP000263094">
    <property type="component" value="Unassembled WGS sequence"/>
</dbReference>
<evidence type="ECO:0000313" key="3">
    <source>
        <dbReference type="Proteomes" id="UP000263094"/>
    </source>
</evidence>
<proteinExistence type="predicted"/>
<feature type="transmembrane region" description="Helical" evidence="1">
    <location>
        <begin position="25"/>
        <end position="42"/>
    </location>
</feature>
<sequence length="67" mass="7254">MGVAGYLIVFGPAMAFPGVSLHAATVFAIPGAVIATMGHGFAKRRYETVHDLDTEGNPRDWSRYETE</sequence>
<evidence type="ECO:0000313" key="2">
    <source>
        <dbReference type="EMBL" id="RFU85952.1"/>
    </source>
</evidence>
<keyword evidence="1" id="KW-0472">Membrane</keyword>
<reference evidence="2 3" key="1">
    <citation type="submission" date="2018-08" db="EMBL/GenBank/DDBJ databases">
        <title>Isolation, diversity and antifungal activity of Actinobacteria from wheat.</title>
        <authorList>
            <person name="Han C."/>
        </authorList>
    </citation>
    <scope>NUCLEOTIDE SEQUENCE [LARGE SCALE GENOMIC DNA]</scope>
    <source>
        <strain evidence="2 3">NEAU-YY421</strain>
    </source>
</reference>
<dbReference type="EMBL" id="QUAK01000079">
    <property type="protein sequence ID" value="RFU85952.1"/>
    <property type="molecule type" value="Genomic_DNA"/>
</dbReference>
<evidence type="ECO:0000256" key="1">
    <source>
        <dbReference type="SAM" id="Phobius"/>
    </source>
</evidence>
<keyword evidence="1" id="KW-0812">Transmembrane</keyword>